<evidence type="ECO:0000313" key="2">
    <source>
        <dbReference type="Proteomes" id="UP000199262"/>
    </source>
</evidence>
<proteinExistence type="predicted"/>
<evidence type="ECO:0000313" key="1">
    <source>
        <dbReference type="EMBL" id="SCW38159.1"/>
    </source>
</evidence>
<dbReference type="OrthoDB" id="352217at2"/>
<reference evidence="2" key="1">
    <citation type="submission" date="2016-10" db="EMBL/GenBank/DDBJ databases">
        <authorList>
            <person name="Varghese N."/>
            <person name="Submissions S."/>
        </authorList>
    </citation>
    <scope>NUCLEOTIDE SEQUENCE [LARGE SCALE GENOMIC DNA]</scope>
    <source>
        <strain evidence="2">ATCC 51557</strain>
    </source>
</reference>
<sequence length="173" mass="19702">MKKTIFIFTILAFLFNCTNKTNDDGLSNGLDEESQKLQSKSNLVDEDRIEFSKTTPLEKLISKLNLNYTEKETLTFLTNLLKEKLVDPNIGLHFKNTGGDESKIEETVYKFLSDLKEDEIKEMLAKIKENKDTKEKDPEKLATYKTVIASGFDGIFSQESNSKTIFNNLKDAA</sequence>
<name>A0A1G4Q1V5_BORJA</name>
<dbReference type="AlphaFoldDB" id="A0A1G4Q1V5"/>
<protein>
    <submittedName>
        <fullName evidence="1">Uncharacterized protein</fullName>
    </submittedName>
</protein>
<dbReference type="Proteomes" id="UP000199262">
    <property type="component" value="Unassembled WGS sequence"/>
</dbReference>
<accession>A0A1G4Q1V5</accession>
<dbReference type="RefSeq" id="WP_091973330.1">
    <property type="nucleotide sequence ID" value="NZ_CP124065.1"/>
</dbReference>
<dbReference type="EMBL" id="FMTE01000005">
    <property type="protein sequence ID" value="SCW38159.1"/>
    <property type="molecule type" value="Genomic_DNA"/>
</dbReference>
<gene>
    <name evidence="1" type="ORF">SAMN02983004_00851</name>
</gene>
<organism evidence="1 2">
    <name type="scientific">Borreliella japonica</name>
    <name type="common">Borrelia japonica</name>
    <dbReference type="NCBI Taxonomy" id="34095"/>
    <lineage>
        <taxon>Bacteria</taxon>
        <taxon>Pseudomonadati</taxon>
        <taxon>Spirochaetota</taxon>
        <taxon>Spirochaetia</taxon>
        <taxon>Spirochaetales</taxon>
        <taxon>Borreliaceae</taxon>
        <taxon>Borreliella</taxon>
    </lineage>
</organism>
<keyword evidence="2" id="KW-1185">Reference proteome</keyword>